<dbReference type="PROSITE" id="PS51257">
    <property type="entry name" value="PROKAR_LIPOPROTEIN"/>
    <property type="match status" value="1"/>
</dbReference>
<proteinExistence type="predicted"/>
<dbReference type="Proteomes" id="UP000006591">
    <property type="component" value="Chromosome 9"/>
</dbReference>
<name>A0A0E0INC2_ORYNI</name>
<dbReference type="Gramene" id="ONIVA09G19990.4">
    <property type="protein sequence ID" value="ONIVA09G19990.4"/>
    <property type="gene ID" value="ONIVA09G19990"/>
</dbReference>
<reference evidence="1" key="2">
    <citation type="submission" date="2018-04" db="EMBL/GenBank/DDBJ databases">
        <title>OnivRS2 (Oryza nivara Reference Sequence Version 2).</title>
        <authorList>
            <person name="Zhang J."/>
            <person name="Kudrna D."/>
            <person name="Lee S."/>
            <person name="Talag J."/>
            <person name="Rajasekar S."/>
            <person name="Welchert J."/>
            <person name="Hsing Y.-I."/>
            <person name="Wing R.A."/>
        </authorList>
    </citation>
    <scope>NUCLEOTIDE SEQUENCE [LARGE SCALE GENOMIC DNA]</scope>
    <source>
        <strain evidence="1">SL10</strain>
    </source>
</reference>
<protein>
    <submittedName>
        <fullName evidence="1">Uncharacterized protein</fullName>
    </submittedName>
</protein>
<sequence>MMSQKWAAAKAQALQDLETRFIQQTATILSCYDDLLPEHIRLDLQEQHCNDHKVPDDLWLEFINAAFDGNPETLDREGGGATQDKFWIEAAGAAKKAQALKEMEERFRQEFIKPGLDKILLELVESLPEDIREDFFRVRFQEILNERVEQNFGVGDHEKRLKIRAWEESQRFRMDAAADKRAAKKLQALQDMKKGFILDRLDRFLRGYVKQHLIREHTEYSVPANMQLRFIDDIERKFRKLDYQEVIKARIWEGYERSKMPMIKRSLATVGVMLSSFFVPGNKVTESQSFRIDGSKERGRGTWLEREYTVSCEYGWDAQIAEDGVLGDFGCHLLCGHAQPAKYNHGSSEKLLLATSPIETPDIENPAPTAY</sequence>
<accession>A0A0E0INC2</accession>
<evidence type="ECO:0000313" key="2">
    <source>
        <dbReference type="Proteomes" id="UP000006591"/>
    </source>
</evidence>
<dbReference type="HOGENOM" id="CLU_063560_0_0_1"/>
<dbReference type="EnsemblPlants" id="ONIVA09G19990.4">
    <property type="protein sequence ID" value="ONIVA09G19990.4"/>
    <property type="gene ID" value="ONIVA09G19990"/>
</dbReference>
<dbReference type="AlphaFoldDB" id="A0A0E0INC2"/>
<reference evidence="1" key="1">
    <citation type="submission" date="2015-04" db="UniProtKB">
        <authorList>
            <consortium name="EnsemblPlants"/>
        </authorList>
    </citation>
    <scope>IDENTIFICATION</scope>
    <source>
        <strain evidence="1">SL10</strain>
    </source>
</reference>
<organism evidence="1">
    <name type="scientific">Oryza nivara</name>
    <name type="common">Indian wild rice</name>
    <name type="synonym">Oryza sativa f. spontanea</name>
    <dbReference type="NCBI Taxonomy" id="4536"/>
    <lineage>
        <taxon>Eukaryota</taxon>
        <taxon>Viridiplantae</taxon>
        <taxon>Streptophyta</taxon>
        <taxon>Embryophyta</taxon>
        <taxon>Tracheophyta</taxon>
        <taxon>Spermatophyta</taxon>
        <taxon>Magnoliopsida</taxon>
        <taxon>Liliopsida</taxon>
        <taxon>Poales</taxon>
        <taxon>Poaceae</taxon>
        <taxon>BOP clade</taxon>
        <taxon>Oryzoideae</taxon>
        <taxon>Oryzeae</taxon>
        <taxon>Oryzinae</taxon>
        <taxon>Oryza</taxon>
    </lineage>
</organism>
<keyword evidence="2" id="KW-1185">Reference proteome</keyword>
<evidence type="ECO:0000313" key="1">
    <source>
        <dbReference type="EnsemblPlants" id="ONIVA09G19990.4"/>
    </source>
</evidence>